<evidence type="ECO:0000256" key="1">
    <source>
        <dbReference type="SAM" id="MobiDB-lite"/>
    </source>
</evidence>
<name>A0A183CJP0_GLOPA</name>
<reference evidence="3" key="2">
    <citation type="submission" date="2016-06" db="UniProtKB">
        <authorList>
            <consortium name="WormBaseParasite"/>
        </authorList>
    </citation>
    <scope>IDENTIFICATION</scope>
</reference>
<evidence type="ECO:0000313" key="2">
    <source>
        <dbReference type="Proteomes" id="UP000050741"/>
    </source>
</evidence>
<protein>
    <submittedName>
        <fullName evidence="3">Uncharacterized protein</fullName>
    </submittedName>
</protein>
<proteinExistence type="predicted"/>
<feature type="region of interest" description="Disordered" evidence="1">
    <location>
        <begin position="149"/>
        <end position="181"/>
    </location>
</feature>
<reference evidence="2" key="1">
    <citation type="submission" date="2014-05" db="EMBL/GenBank/DDBJ databases">
        <title>The genome and life-stage specific transcriptomes of Globodera pallida elucidate key aspects of plant parasitism by a cyst nematode.</title>
        <authorList>
            <person name="Cotton J.A."/>
            <person name="Lilley C.J."/>
            <person name="Jones L.M."/>
            <person name="Kikuchi T."/>
            <person name="Reid A.J."/>
            <person name="Thorpe P."/>
            <person name="Tsai I.J."/>
            <person name="Beasley H."/>
            <person name="Blok V."/>
            <person name="Cock P.J.A."/>
            <person name="Van den Akker S.E."/>
            <person name="Holroyd N."/>
            <person name="Hunt M."/>
            <person name="Mantelin S."/>
            <person name="Naghra H."/>
            <person name="Pain A."/>
            <person name="Palomares-Rius J.E."/>
            <person name="Zarowiecki M."/>
            <person name="Berriman M."/>
            <person name="Jones J.T."/>
            <person name="Urwin P.E."/>
        </authorList>
    </citation>
    <scope>NUCLEOTIDE SEQUENCE [LARGE SCALE GENOMIC DNA]</scope>
    <source>
        <strain evidence="2">Lindley</strain>
    </source>
</reference>
<dbReference type="AlphaFoldDB" id="A0A183CJP0"/>
<accession>A0A183CJP0</accession>
<organism evidence="2 3">
    <name type="scientific">Globodera pallida</name>
    <name type="common">Potato cyst nematode worm</name>
    <name type="synonym">Heterodera pallida</name>
    <dbReference type="NCBI Taxonomy" id="36090"/>
    <lineage>
        <taxon>Eukaryota</taxon>
        <taxon>Metazoa</taxon>
        <taxon>Ecdysozoa</taxon>
        <taxon>Nematoda</taxon>
        <taxon>Chromadorea</taxon>
        <taxon>Rhabditida</taxon>
        <taxon>Tylenchina</taxon>
        <taxon>Tylenchomorpha</taxon>
        <taxon>Tylenchoidea</taxon>
        <taxon>Heteroderidae</taxon>
        <taxon>Heteroderinae</taxon>
        <taxon>Globodera</taxon>
    </lineage>
</organism>
<dbReference type="WBParaSite" id="GPLIN_001309600">
    <property type="protein sequence ID" value="GPLIN_001309600"/>
    <property type="gene ID" value="GPLIN_001309600"/>
</dbReference>
<evidence type="ECO:0000313" key="3">
    <source>
        <dbReference type="WBParaSite" id="GPLIN_001309600"/>
    </source>
</evidence>
<keyword evidence="2" id="KW-1185">Reference proteome</keyword>
<dbReference type="Proteomes" id="UP000050741">
    <property type="component" value="Unassembled WGS sequence"/>
</dbReference>
<sequence>MISRLSSRLCTFSVLPRRVGPVANALSPSSTIAADREVGKYDDEHKELRLKQIERAFDEAIPKLMHGSVIGLVVRLMKIRFYLGVKSPHNRFETVGTHIFLEGNLVTLIWRLSQTKNIRSAYGITPKMLLANFGKLRGVHRERSQIGRIETGLAERGEPSASPVDAAPLGQHNDQPKTSPLAAVPENLSARNLVQIEHCLDIHVNDSGLVERMVVRNATSHDYEMAKMRKMELENEIDDRWRRATREQKQND</sequence>